<keyword evidence="1" id="KW-0732">Signal</keyword>
<dbReference type="Proteomes" id="UP000182858">
    <property type="component" value="Chromosome I"/>
</dbReference>
<dbReference type="AlphaFoldDB" id="A0A5C5QCG6"/>
<dbReference type="GeneID" id="78552045"/>
<feature type="signal peptide" evidence="1">
    <location>
        <begin position="1"/>
        <end position="22"/>
    </location>
</feature>
<evidence type="ECO:0000313" key="5">
    <source>
        <dbReference type="Proteomes" id="UP000317951"/>
    </source>
</evidence>
<dbReference type="EMBL" id="VFET01000015">
    <property type="protein sequence ID" value="TWS02961.1"/>
    <property type="molecule type" value="Genomic_DNA"/>
</dbReference>
<gene>
    <name evidence="3" type="ORF">FIV36_18660</name>
    <name evidence="2" type="ORF">SAMN05216591_0505</name>
</gene>
<dbReference type="RefSeq" id="WP_010567238.1">
    <property type="nucleotide sequence ID" value="NZ_LT629689.1"/>
</dbReference>
<dbReference type="EMBL" id="LT629689">
    <property type="protein sequence ID" value="SDE65262.1"/>
    <property type="molecule type" value="Genomic_DNA"/>
</dbReference>
<reference evidence="3 5" key="2">
    <citation type="submission" date="2019-06" db="EMBL/GenBank/DDBJ databases">
        <title>Pseudomonas bimorpha sp. nov. isolated from bovine raw milk and skim milk concentrate.</title>
        <authorList>
            <person name="Hofmann K."/>
            <person name="Huptas C."/>
            <person name="Doll E."/>
            <person name="Scherer S."/>
            <person name="Wenning M."/>
        </authorList>
    </citation>
    <scope>NUCLEOTIDE SEQUENCE [LARGE SCALE GENOMIC DNA]</scope>
    <source>
        <strain evidence="3 5">DSM 17835</strain>
    </source>
</reference>
<organism evidence="3 5">
    <name type="scientific">Pseudomonas extremaustralis</name>
    <dbReference type="NCBI Taxonomy" id="359110"/>
    <lineage>
        <taxon>Bacteria</taxon>
        <taxon>Pseudomonadati</taxon>
        <taxon>Pseudomonadota</taxon>
        <taxon>Gammaproteobacteria</taxon>
        <taxon>Pseudomonadales</taxon>
        <taxon>Pseudomonadaceae</taxon>
        <taxon>Pseudomonas</taxon>
    </lineage>
</organism>
<dbReference type="Proteomes" id="UP000317951">
    <property type="component" value="Unassembled WGS sequence"/>
</dbReference>
<keyword evidence="4" id="KW-1185">Reference proteome</keyword>
<accession>A0A5C5QCG6</accession>
<sequence length="419" mass="45685">MKLPAAALVLSSALLLPSLAHADDAALVDTLKAFTRCDASFFSSLNTYRDAWKAYAPLKQDKDFAWIAVPDRASRNGNSVPVSAPPIAGLKLVSYADEVTDLGELGLYYYWSFIVQGGIDDVAQHLTPLLEQPALLHKGDGEYTRSELKVGDHWQAIKPQPGKAPGTRHVERVLIVEPEGKQGTQSRVSCSVQGGVDAALLALLRPDIAPVDYPRTVVEPSINDVEVPAGVLQHLDAPLLQPKFKTLTYTYRAKKGDGSPDSPTSVTLSADGGLLNKNEVYNSTFHVERQTKADLIQLKSKMNGIGDGRVLQTREVELNLPTSWTPGQTLSARLRMANMPEKPNDRPVQTTMTCKIGERFPAKQVFASLTGDAIKLECDQGDYQTSRAFIEDLGVALTLESTSSQTHYVNEFTALDVVR</sequence>
<proteinExistence type="predicted"/>
<feature type="chain" id="PRO_5023119004" evidence="1">
    <location>
        <begin position="23"/>
        <end position="419"/>
    </location>
</feature>
<protein>
    <submittedName>
        <fullName evidence="3">Uncharacterized protein</fullName>
    </submittedName>
</protein>
<evidence type="ECO:0000313" key="3">
    <source>
        <dbReference type="EMBL" id="TWS02961.1"/>
    </source>
</evidence>
<dbReference type="OrthoDB" id="7064603at2"/>
<name>A0A5C5QCG6_9PSED</name>
<evidence type="ECO:0000313" key="2">
    <source>
        <dbReference type="EMBL" id="SDE65262.1"/>
    </source>
</evidence>
<evidence type="ECO:0000313" key="4">
    <source>
        <dbReference type="Proteomes" id="UP000182858"/>
    </source>
</evidence>
<evidence type="ECO:0000256" key="1">
    <source>
        <dbReference type="SAM" id="SignalP"/>
    </source>
</evidence>
<reference evidence="2 4" key="1">
    <citation type="submission" date="2016-10" db="EMBL/GenBank/DDBJ databases">
        <authorList>
            <person name="Varghese N."/>
            <person name="Submissions S."/>
        </authorList>
    </citation>
    <scope>NUCLEOTIDE SEQUENCE [LARGE SCALE GENOMIC DNA]</scope>
    <source>
        <strain evidence="2 4">DSM 17835</strain>
    </source>
</reference>